<evidence type="ECO:0000313" key="3">
    <source>
        <dbReference type="Proteomes" id="UP001485043"/>
    </source>
</evidence>
<reference evidence="2 3" key="1">
    <citation type="journal article" date="2024" name="Nat. Commun.">
        <title>Phylogenomics reveals the evolutionary origins of lichenization in chlorophyte algae.</title>
        <authorList>
            <person name="Puginier C."/>
            <person name="Libourel C."/>
            <person name="Otte J."/>
            <person name="Skaloud P."/>
            <person name="Haon M."/>
            <person name="Grisel S."/>
            <person name="Petersen M."/>
            <person name="Berrin J.G."/>
            <person name="Delaux P.M."/>
            <person name="Dal Grande F."/>
            <person name="Keller J."/>
        </authorList>
    </citation>
    <scope>NUCLEOTIDE SEQUENCE [LARGE SCALE GENOMIC DNA]</scope>
    <source>
        <strain evidence="2 3">SAG 2523</strain>
    </source>
</reference>
<accession>A0AAW1SI57</accession>
<organism evidence="2 3">
    <name type="scientific">Apatococcus fuscideae</name>
    <dbReference type="NCBI Taxonomy" id="2026836"/>
    <lineage>
        <taxon>Eukaryota</taxon>
        <taxon>Viridiplantae</taxon>
        <taxon>Chlorophyta</taxon>
        <taxon>core chlorophytes</taxon>
        <taxon>Trebouxiophyceae</taxon>
        <taxon>Chlorellales</taxon>
        <taxon>Chlorellaceae</taxon>
        <taxon>Apatococcus</taxon>
    </lineage>
</organism>
<feature type="region of interest" description="Disordered" evidence="1">
    <location>
        <begin position="71"/>
        <end position="338"/>
    </location>
</feature>
<dbReference type="AlphaFoldDB" id="A0AAW1SI57"/>
<proteinExistence type="predicted"/>
<protein>
    <submittedName>
        <fullName evidence="2">Uncharacterized protein</fullName>
    </submittedName>
</protein>
<feature type="compositionally biased region" description="Polar residues" evidence="1">
    <location>
        <begin position="308"/>
        <end position="327"/>
    </location>
</feature>
<feature type="compositionally biased region" description="Polar residues" evidence="1">
    <location>
        <begin position="171"/>
        <end position="222"/>
    </location>
</feature>
<feature type="compositionally biased region" description="Polar residues" evidence="1">
    <location>
        <begin position="384"/>
        <end position="405"/>
    </location>
</feature>
<name>A0AAW1SI57_9CHLO</name>
<evidence type="ECO:0000313" key="2">
    <source>
        <dbReference type="EMBL" id="KAK9845644.1"/>
    </source>
</evidence>
<dbReference type="Proteomes" id="UP001485043">
    <property type="component" value="Unassembled WGS sequence"/>
</dbReference>
<dbReference type="EMBL" id="JALJOV010001596">
    <property type="protein sequence ID" value="KAK9845644.1"/>
    <property type="molecule type" value="Genomic_DNA"/>
</dbReference>
<feature type="compositionally biased region" description="Low complexity" evidence="1">
    <location>
        <begin position="126"/>
        <end position="136"/>
    </location>
</feature>
<feature type="region of interest" description="Disordered" evidence="1">
    <location>
        <begin position="357"/>
        <end position="413"/>
    </location>
</feature>
<keyword evidence="3" id="KW-1185">Reference proteome</keyword>
<gene>
    <name evidence="2" type="ORF">WJX84_008950</name>
</gene>
<comment type="caution">
    <text evidence="2">The sequence shown here is derived from an EMBL/GenBank/DDBJ whole genome shotgun (WGS) entry which is preliminary data.</text>
</comment>
<evidence type="ECO:0000256" key="1">
    <source>
        <dbReference type="SAM" id="MobiDB-lite"/>
    </source>
</evidence>
<sequence length="413" mass="41831">MQASATRPSLRSPGLSRACRPGLCRVQASASRDNSQKVSASTVSKVAAQIAQAAGVLSAALLLTFEKLKGARVGPSDNEIRETQEVGKPTPPPPKRNLSEPPAPELESPFRKLFGGLFSRPRSEAARTAATVRTPTGNSPLEAPGQLGEQAKQAAGSIAESAPSPKGIQDQAKQAASTVAESGPSPQSLQDQAKQAVSTVTVGTPSPQGIQDQAKQAVSTVAENVPTPAASTDGGKDAIVSSSVQGVEAVTENAATQGPDAVPDQPADGTALSTSTQGSDELPGIAGPKPEESVTDASGIPNDPLKVTTDSATPNDPLNISSQSSVPQPLDTVADASMAAADTSNPILAKLRGAVESVAPSAADTATKAEPLQKGIDAGRKNLDQQSPLESTPLEQATKGETQASKGKDVSSE</sequence>